<reference evidence="2 3" key="1">
    <citation type="submission" date="2018-03" db="EMBL/GenBank/DDBJ databases">
        <title>Genomic Encyclopedia of Archaeal and Bacterial Type Strains, Phase II (KMG-II): from individual species to whole genera.</title>
        <authorList>
            <person name="Goeker M."/>
        </authorList>
    </citation>
    <scope>NUCLEOTIDE SEQUENCE [LARGE SCALE GENOMIC DNA]</scope>
    <source>
        <strain evidence="2 3">DSM 45312</strain>
    </source>
</reference>
<dbReference type="Proteomes" id="UP000240542">
    <property type="component" value="Unassembled WGS sequence"/>
</dbReference>
<feature type="domain" description="Saccharopine dehydrogenase NADP binding" evidence="1">
    <location>
        <begin position="6"/>
        <end position="104"/>
    </location>
</feature>
<dbReference type="Pfam" id="PF03435">
    <property type="entry name" value="Sacchrp_dh_NADP"/>
    <property type="match status" value="1"/>
</dbReference>
<proteinExistence type="predicted"/>
<organism evidence="2 3">
    <name type="scientific">Murinocardiopsis flavida</name>
    <dbReference type="NCBI Taxonomy" id="645275"/>
    <lineage>
        <taxon>Bacteria</taxon>
        <taxon>Bacillati</taxon>
        <taxon>Actinomycetota</taxon>
        <taxon>Actinomycetes</taxon>
        <taxon>Streptosporangiales</taxon>
        <taxon>Nocardiopsidaceae</taxon>
        <taxon>Murinocardiopsis</taxon>
    </lineage>
</organism>
<sequence length="355" mass="37482">MGMVEIVVAGASGVLGRMICTEAQRIFGDDVTVVVGDRRESRGRETAAGLGGRARSVVMDVADDESVRTGLRGADLVIVAVGQSKPRVQDACIQLGVPCVDVTTDAEVVARVVERDDEARRSKVALVVMAGLFPGLSGLLAQQAAASLDSVDRLDIALRQSTNAEVGPSGVADMLRIVSAPVHGRPGFRERARLPFRSGSAAVRRIAHAEQRVLTEEIGVSDVAYWTAWDNERFNRMVGALIRARVLPRMASAFAVLAQHTPDRPQRVELMARAGGRVDGEAADRIVQLSADSDYGATATVAAALGAMALEQRWAGSGPPLRFSTLGAVLARASTPGITMSESRGTKRSGPLDGH</sequence>
<name>A0A2P8C7S5_9ACTN</name>
<dbReference type="InterPro" id="IPR036291">
    <property type="entry name" value="NAD(P)-bd_dom_sf"/>
</dbReference>
<evidence type="ECO:0000313" key="3">
    <source>
        <dbReference type="Proteomes" id="UP000240542"/>
    </source>
</evidence>
<accession>A0A2P8C7S5</accession>
<evidence type="ECO:0000259" key="1">
    <source>
        <dbReference type="Pfam" id="PF03435"/>
    </source>
</evidence>
<dbReference type="AlphaFoldDB" id="A0A2P8C7S5"/>
<dbReference type="EMBL" id="PYGA01000050">
    <property type="protein sequence ID" value="PSK81015.1"/>
    <property type="molecule type" value="Genomic_DNA"/>
</dbReference>
<evidence type="ECO:0000313" key="2">
    <source>
        <dbReference type="EMBL" id="PSK81015.1"/>
    </source>
</evidence>
<dbReference type="SUPFAM" id="SSF51735">
    <property type="entry name" value="NAD(P)-binding Rossmann-fold domains"/>
    <property type="match status" value="1"/>
</dbReference>
<gene>
    <name evidence="2" type="ORF">CLV63_1501</name>
</gene>
<comment type="caution">
    <text evidence="2">The sequence shown here is derived from an EMBL/GenBank/DDBJ whole genome shotgun (WGS) entry which is preliminary data.</text>
</comment>
<keyword evidence="3" id="KW-1185">Reference proteome</keyword>
<dbReference type="PANTHER" id="PTHR43781:SF1">
    <property type="entry name" value="SACCHAROPINE DEHYDROGENASE"/>
    <property type="match status" value="1"/>
</dbReference>
<protein>
    <submittedName>
        <fullName evidence="2">Saccharopine dehydrogenase-like protein</fullName>
    </submittedName>
</protein>
<dbReference type="Gene3D" id="3.40.50.720">
    <property type="entry name" value="NAD(P)-binding Rossmann-like Domain"/>
    <property type="match status" value="1"/>
</dbReference>
<dbReference type="PANTHER" id="PTHR43781">
    <property type="entry name" value="SACCHAROPINE DEHYDROGENASE"/>
    <property type="match status" value="1"/>
</dbReference>
<dbReference type="InterPro" id="IPR005097">
    <property type="entry name" value="Sacchrp_dh_NADP-bd"/>
</dbReference>